<evidence type="ECO:0000313" key="1">
    <source>
        <dbReference type="EMBL" id="CAD7264711.1"/>
    </source>
</evidence>
<gene>
    <name evidence="1" type="ORF">TSIB3V08_LOCUS8759</name>
</gene>
<proteinExistence type="predicted"/>
<name>A0A7R9G3T8_TIMSH</name>
<dbReference type="AlphaFoldDB" id="A0A7R9G3T8"/>
<sequence length="179" mass="20627">MMYGSVLTELVGYLKDMYTCSEHSPVFKVTFLTKVIAQRMTKMRVSTIEKYINRTRLKDHLDSFVSGLRADESGHEMKEMLKHCKEYIEFHLNRTEHSIHDIISSNNVKIFNAPVKARLKTKEENEETKKIKEERLASYAAKKSKKPEITGEAQGFHGAQFEICCPKLPLQPHATPLNL</sequence>
<reference evidence="1" key="1">
    <citation type="submission" date="2020-11" db="EMBL/GenBank/DDBJ databases">
        <authorList>
            <person name="Tran Van P."/>
        </authorList>
    </citation>
    <scope>NUCLEOTIDE SEQUENCE</scope>
</reference>
<protein>
    <submittedName>
        <fullName evidence="1">Uncharacterized protein</fullName>
    </submittedName>
</protein>
<dbReference type="EMBL" id="OC004649">
    <property type="protein sequence ID" value="CAD7264711.1"/>
    <property type="molecule type" value="Genomic_DNA"/>
</dbReference>
<organism evidence="1">
    <name type="scientific">Timema shepardi</name>
    <name type="common">Walking stick</name>
    <dbReference type="NCBI Taxonomy" id="629360"/>
    <lineage>
        <taxon>Eukaryota</taxon>
        <taxon>Metazoa</taxon>
        <taxon>Ecdysozoa</taxon>
        <taxon>Arthropoda</taxon>
        <taxon>Hexapoda</taxon>
        <taxon>Insecta</taxon>
        <taxon>Pterygota</taxon>
        <taxon>Neoptera</taxon>
        <taxon>Polyneoptera</taxon>
        <taxon>Phasmatodea</taxon>
        <taxon>Timematodea</taxon>
        <taxon>Timematoidea</taxon>
        <taxon>Timematidae</taxon>
        <taxon>Timema</taxon>
    </lineage>
</organism>
<accession>A0A7R9G3T8</accession>